<organism evidence="3 4">
    <name type="scientific">Rubritalea tangerina</name>
    <dbReference type="NCBI Taxonomy" id="430798"/>
    <lineage>
        <taxon>Bacteria</taxon>
        <taxon>Pseudomonadati</taxon>
        <taxon>Verrucomicrobiota</taxon>
        <taxon>Verrucomicrobiia</taxon>
        <taxon>Verrucomicrobiales</taxon>
        <taxon>Rubritaleaceae</taxon>
        <taxon>Rubritalea</taxon>
    </lineage>
</organism>
<protein>
    <submittedName>
        <fullName evidence="3">Uncharacterized protein</fullName>
    </submittedName>
</protein>
<keyword evidence="2" id="KW-0812">Transmembrane</keyword>
<evidence type="ECO:0000313" key="4">
    <source>
        <dbReference type="Proteomes" id="UP001597389"/>
    </source>
</evidence>
<sequence length="131" mass="14110">MMASSQSHKLPEPTLDPGGQEMSSKQKQVLLIVSVSCAIACILVGLYFYHESANRAACIINQSSITKSAEAWYGINGQIPKNLNDLTGPTAPFPHSLPVCPSGGTYIYHSHNLKHSKKPVVSCSCKGHVYP</sequence>
<evidence type="ECO:0000256" key="1">
    <source>
        <dbReference type="SAM" id="MobiDB-lite"/>
    </source>
</evidence>
<feature type="transmembrane region" description="Helical" evidence="2">
    <location>
        <begin position="29"/>
        <end position="49"/>
    </location>
</feature>
<dbReference type="EMBL" id="JBHUJB010000013">
    <property type="protein sequence ID" value="MFD2157805.1"/>
    <property type="molecule type" value="Genomic_DNA"/>
</dbReference>
<proteinExistence type="predicted"/>
<keyword evidence="2" id="KW-0472">Membrane</keyword>
<comment type="caution">
    <text evidence="3">The sequence shown here is derived from an EMBL/GenBank/DDBJ whole genome shotgun (WGS) entry which is preliminary data.</text>
</comment>
<gene>
    <name evidence="3" type="ORF">ACFSW8_02710</name>
</gene>
<dbReference type="Proteomes" id="UP001597389">
    <property type="component" value="Unassembled WGS sequence"/>
</dbReference>
<dbReference type="RefSeq" id="WP_377089043.1">
    <property type="nucleotide sequence ID" value="NZ_JBHSJL010000014.1"/>
</dbReference>
<feature type="region of interest" description="Disordered" evidence="1">
    <location>
        <begin position="1"/>
        <end position="21"/>
    </location>
</feature>
<accession>A0ABW4Z7C0</accession>
<name>A0ABW4Z7C0_9BACT</name>
<evidence type="ECO:0000313" key="3">
    <source>
        <dbReference type="EMBL" id="MFD2157805.1"/>
    </source>
</evidence>
<evidence type="ECO:0000256" key="2">
    <source>
        <dbReference type="SAM" id="Phobius"/>
    </source>
</evidence>
<keyword evidence="4" id="KW-1185">Reference proteome</keyword>
<reference evidence="4" key="1">
    <citation type="journal article" date="2019" name="Int. J. Syst. Evol. Microbiol.">
        <title>The Global Catalogue of Microorganisms (GCM) 10K type strain sequencing project: providing services to taxonomists for standard genome sequencing and annotation.</title>
        <authorList>
            <consortium name="The Broad Institute Genomics Platform"/>
            <consortium name="The Broad Institute Genome Sequencing Center for Infectious Disease"/>
            <person name="Wu L."/>
            <person name="Ma J."/>
        </authorList>
    </citation>
    <scope>NUCLEOTIDE SEQUENCE [LARGE SCALE GENOMIC DNA]</scope>
    <source>
        <strain evidence="4">CCUG 57942</strain>
    </source>
</reference>
<keyword evidence="2" id="KW-1133">Transmembrane helix</keyword>